<comment type="similarity">
    <text evidence="2">Belongs to the TMEM97/sigma-2 receptor family.</text>
</comment>
<proteinExistence type="inferred from homology"/>
<name>Q752R5_EREGS</name>
<dbReference type="HOGENOM" id="CLU_086812_4_0_1"/>
<evidence type="ECO:0000256" key="6">
    <source>
        <dbReference type="ARBA" id="ARBA00023136"/>
    </source>
</evidence>
<reference evidence="10" key="2">
    <citation type="journal article" date="2013" name="G3 (Bethesda)">
        <title>Genomes of Ashbya fungi isolated from insects reveal four mating-type loci, numerous translocations, lack of transposons, and distinct gene duplications.</title>
        <authorList>
            <person name="Dietrich F.S."/>
            <person name="Voegeli S."/>
            <person name="Kuo S."/>
            <person name="Philippsen P."/>
        </authorList>
    </citation>
    <scope>GENOME REANNOTATION</scope>
    <source>
        <strain evidence="10">ATCC 10895 / CBS 109.51 / FGSC 9923 / NRRL Y-1056</strain>
    </source>
</reference>
<dbReference type="GO" id="GO:0005783">
    <property type="term" value="C:endoplasmic reticulum"/>
    <property type="evidence" value="ECO:0000318"/>
    <property type="project" value="GO_Central"/>
</dbReference>
<evidence type="ECO:0000256" key="2">
    <source>
        <dbReference type="ARBA" id="ARBA00009096"/>
    </source>
</evidence>
<dbReference type="KEGG" id="ago:AGOS_AFR508W"/>
<gene>
    <name evidence="9" type="ORF">AGOS_AFR508W</name>
</gene>
<evidence type="ECO:0000256" key="5">
    <source>
        <dbReference type="ARBA" id="ARBA00022989"/>
    </source>
</evidence>
<dbReference type="EMBL" id="AE016819">
    <property type="protein sequence ID" value="AAS53879.1"/>
    <property type="molecule type" value="Genomic_DNA"/>
</dbReference>
<dbReference type="PANTHER" id="PTHR31204">
    <property type="entry name" value="SIGMA INTRACELLULAR RECEPTOR 2"/>
    <property type="match status" value="1"/>
</dbReference>
<feature type="transmembrane region" description="Helical" evidence="7">
    <location>
        <begin position="111"/>
        <end position="130"/>
    </location>
</feature>
<dbReference type="GeneID" id="4622334"/>
<evidence type="ECO:0000256" key="3">
    <source>
        <dbReference type="ARBA" id="ARBA00022692"/>
    </source>
</evidence>
<keyword evidence="5 7" id="KW-1133">Transmembrane helix</keyword>
<reference evidence="9 10" key="1">
    <citation type="journal article" date="2004" name="Science">
        <title>The Ashbya gossypii genome as a tool for mapping the ancient Saccharomyces cerevisiae genome.</title>
        <authorList>
            <person name="Dietrich F.S."/>
            <person name="Voegeli S."/>
            <person name="Brachat S."/>
            <person name="Lerch A."/>
            <person name="Gates K."/>
            <person name="Steiner S."/>
            <person name="Mohr C."/>
            <person name="Pohlmann R."/>
            <person name="Luedi P."/>
            <person name="Choi S."/>
            <person name="Wing R.A."/>
            <person name="Flavier A."/>
            <person name="Gaffney T.D."/>
            <person name="Philippsen P."/>
        </authorList>
    </citation>
    <scope>NUCLEOTIDE SEQUENCE [LARGE SCALE GENOMIC DNA]</scope>
    <source>
        <strain evidence="10">ATCC 10895 / CBS 109.51 / FGSC 9923 / NRRL Y-1056</strain>
    </source>
</reference>
<dbReference type="PANTHER" id="PTHR31204:SF1">
    <property type="entry name" value="SIGMA INTRACELLULAR RECEPTOR 2"/>
    <property type="match status" value="1"/>
</dbReference>
<keyword evidence="6 7" id="KW-0472">Membrane</keyword>
<feature type="domain" description="EXPERA" evidence="8">
    <location>
        <begin position="6"/>
        <end position="165"/>
    </location>
</feature>
<comment type="subcellular location">
    <subcellularLocation>
        <location evidence="1">Endoplasmic reticulum membrane</location>
        <topology evidence="1">Multi-pass membrane protein</topology>
    </subcellularLocation>
</comment>
<sequence length="167" mass="19860">MLSFTEQKFYYFYFLVHIPITIFVDSSVVLPQAFQLAPRLVNWHITTNYDFLLQEKPAWLWWFIVVELVFQLPFFLFITRRFLQLWKLTFYGSEEAKPLIFQLWRAMAGSLRLYGLNASLTTLMCLWAIWSRGYYPATGLPMAVADKAKLSMLYVPYFLIPLRLVFV</sequence>
<keyword evidence="3 7" id="KW-0812">Transmembrane</keyword>
<dbReference type="OrthoDB" id="433124at2759"/>
<dbReference type="InterPro" id="IPR016964">
    <property type="entry name" value="Sigma2_recept"/>
</dbReference>
<dbReference type="InterPro" id="IPR051987">
    <property type="entry name" value="Sigma-2_receptor-like"/>
</dbReference>
<feature type="transmembrane region" description="Helical" evidence="7">
    <location>
        <begin position="150"/>
        <end position="166"/>
    </location>
</feature>
<evidence type="ECO:0000313" key="9">
    <source>
        <dbReference type="EMBL" id="AAS53879.1"/>
    </source>
</evidence>
<dbReference type="AlphaFoldDB" id="Q752R5"/>
<dbReference type="STRING" id="284811.Q752R5"/>
<feature type="transmembrane region" description="Helical" evidence="7">
    <location>
        <begin position="59"/>
        <end position="78"/>
    </location>
</feature>
<dbReference type="RefSeq" id="NP_986055.1">
    <property type="nucleotide sequence ID" value="NM_212191.1"/>
</dbReference>
<evidence type="ECO:0000259" key="8">
    <source>
        <dbReference type="PROSITE" id="PS51751"/>
    </source>
</evidence>
<evidence type="ECO:0000256" key="4">
    <source>
        <dbReference type="ARBA" id="ARBA00022824"/>
    </source>
</evidence>
<dbReference type="PROSITE" id="PS51751">
    <property type="entry name" value="EXPERA"/>
    <property type="match status" value="1"/>
</dbReference>
<evidence type="ECO:0000313" key="10">
    <source>
        <dbReference type="Proteomes" id="UP000000591"/>
    </source>
</evidence>
<dbReference type="OMA" id="EFKDPMV"/>
<dbReference type="FunCoup" id="Q752R5">
    <property type="interactions" value="45"/>
</dbReference>
<evidence type="ECO:0000256" key="7">
    <source>
        <dbReference type="PIRNR" id="PIRNR031032"/>
    </source>
</evidence>
<dbReference type="PIRSF" id="PIRSF031032">
    <property type="entry name" value="TMP_97_prd"/>
    <property type="match status" value="1"/>
</dbReference>
<dbReference type="InterPro" id="IPR033118">
    <property type="entry name" value="EXPERA"/>
</dbReference>
<keyword evidence="10" id="KW-1185">Reference proteome</keyword>
<dbReference type="Proteomes" id="UP000000591">
    <property type="component" value="Chromosome VI"/>
</dbReference>
<dbReference type="InParanoid" id="Q752R5"/>
<dbReference type="Pfam" id="PF05241">
    <property type="entry name" value="EBP"/>
    <property type="match status" value="1"/>
</dbReference>
<keyword evidence="4 7" id="KW-0256">Endoplasmic reticulum</keyword>
<organism evidence="9 10">
    <name type="scientific">Eremothecium gossypii (strain ATCC 10895 / CBS 109.51 / FGSC 9923 / NRRL Y-1056)</name>
    <name type="common">Yeast</name>
    <name type="synonym">Ashbya gossypii</name>
    <dbReference type="NCBI Taxonomy" id="284811"/>
    <lineage>
        <taxon>Eukaryota</taxon>
        <taxon>Fungi</taxon>
        <taxon>Dikarya</taxon>
        <taxon>Ascomycota</taxon>
        <taxon>Saccharomycotina</taxon>
        <taxon>Saccharomycetes</taxon>
        <taxon>Saccharomycetales</taxon>
        <taxon>Saccharomycetaceae</taxon>
        <taxon>Eremothecium</taxon>
    </lineage>
</organism>
<dbReference type="eggNOG" id="ENOG502S75H">
    <property type="taxonomic scope" value="Eukaryota"/>
</dbReference>
<dbReference type="GO" id="GO:0005789">
    <property type="term" value="C:endoplasmic reticulum membrane"/>
    <property type="evidence" value="ECO:0007669"/>
    <property type="project" value="UniProtKB-SubCell"/>
</dbReference>
<evidence type="ECO:0000256" key="1">
    <source>
        <dbReference type="ARBA" id="ARBA00004477"/>
    </source>
</evidence>
<accession>Q752R5</accession>
<feature type="transmembrane region" description="Helical" evidence="7">
    <location>
        <begin position="12"/>
        <end position="34"/>
    </location>
</feature>
<protein>
    <recommendedName>
        <fullName evidence="7">Efficient mitochondria targeting-associated protein 19</fullName>
    </recommendedName>
</protein>